<reference evidence="1" key="1">
    <citation type="journal article" date="2014" name="Genome Announc.">
        <title>Complete sequencing and chromosome-scale genome assembly of the industrial progenitor strain P2niaD18 from the penicillin producer Penicillium chrysogenum.</title>
        <authorList>
            <person name="Specht T."/>
            <person name="Dahlmann T.A."/>
            <person name="Zadra I."/>
            <person name="Kurnsteiner H."/>
            <person name="Kuck U."/>
        </authorList>
    </citation>
    <scope>NUCLEOTIDE SEQUENCE [LARGE SCALE GENOMIC DNA]</scope>
    <source>
        <strain evidence="1">P2niaD18</strain>
    </source>
</reference>
<gene>
    <name evidence="1" type="ORF">EN45_014190</name>
</gene>
<evidence type="ECO:0000313" key="1">
    <source>
        <dbReference type="EMBL" id="KZN91288.1"/>
    </source>
</evidence>
<name>A0A167W5K6_PENCH</name>
<organism evidence="1">
    <name type="scientific">Penicillium chrysogenum</name>
    <name type="common">Penicillium notatum</name>
    <dbReference type="NCBI Taxonomy" id="5076"/>
    <lineage>
        <taxon>Eukaryota</taxon>
        <taxon>Fungi</taxon>
        <taxon>Dikarya</taxon>
        <taxon>Ascomycota</taxon>
        <taxon>Pezizomycotina</taxon>
        <taxon>Eurotiomycetes</taxon>
        <taxon>Eurotiomycetidae</taxon>
        <taxon>Eurotiales</taxon>
        <taxon>Aspergillaceae</taxon>
        <taxon>Penicillium</taxon>
        <taxon>Penicillium chrysogenum species complex</taxon>
    </lineage>
</organism>
<accession>A0A167W5K6</accession>
<sequence length="67" mass="7543">MPFMTPLSGLIDIPFDKNNGIVFAFFVHAAVRDGQEPQVMDHKPSLFDHFSRCTGLESLAKFKMSAR</sequence>
<proteinExistence type="predicted"/>
<protein>
    <submittedName>
        <fullName evidence="1">Uncharacterized protein</fullName>
    </submittedName>
</protein>
<dbReference type="Proteomes" id="UP000076449">
    <property type="component" value="Chromosome I"/>
</dbReference>
<dbReference type="EMBL" id="CM002798">
    <property type="protein sequence ID" value="KZN91288.1"/>
    <property type="molecule type" value="Genomic_DNA"/>
</dbReference>
<dbReference type="AlphaFoldDB" id="A0A167W5K6"/>